<evidence type="ECO:0000256" key="5">
    <source>
        <dbReference type="ARBA" id="ARBA00093199"/>
    </source>
</evidence>
<dbReference type="PANTHER" id="PTHR28047:SF5">
    <property type="entry name" value="PROTEIN DCG1"/>
    <property type="match status" value="1"/>
</dbReference>
<proteinExistence type="inferred from homology"/>
<dbReference type="FunFam" id="3.40.50.12500:FF:000001">
    <property type="entry name" value="Putative hydantoin racemase"/>
    <property type="match status" value="1"/>
</dbReference>
<accession>A0A558J9H3</accession>
<name>A0A558J9H3_9GAMM</name>
<organism evidence="8 9">
    <name type="scientific">Vreelandella titanicae</name>
    <dbReference type="NCBI Taxonomy" id="664683"/>
    <lineage>
        <taxon>Bacteria</taxon>
        <taxon>Pseudomonadati</taxon>
        <taxon>Pseudomonadota</taxon>
        <taxon>Gammaproteobacteria</taxon>
        <taxon>Oceanospirillales</taxon>
        <taxon>Halomonadaceae</taxon>
        <taxon>Vreelandella</taxon>
    </lineage>
</organism>
<evidence type="ECO:0000313" key="9">
    <source>
        <dbReference type="Proteomes" id="UP000317288"/>
    </source>
</evidence>
<evidence type="ECO:0000256" key="6">
    <source>
        <dbReference type="ARBA" id="ARBA00093234"/>
    </source>
</evidence>
<feature type="compositionally biased region" description="Low complexity" evidence="7">
    <location>
        <begin position="20"/>
        <end position="34"/>
    </location>
</feature>
<comment type="similarity">
    <text evidence="1">Belongs to the HyuE racemase family.</text>
</comment>
<dbReference type="InterPro" id="IPR052186">
    <property type="entry name" value="Hydantoin_racemase-like"/>
</dbReference>
<dbReference type="GO" id="GO:0036348">
    <property type="term" value="F:hydantoin racemase activity"/>
    <property type="evidence" value="ECO:0007669"/>
    <property type="project" value="UniProtKB-EC"/>
</dbReference>
<comment type="caution">
    <text evidence="8">The sequence shown here is derived from an EMBL/GenBank/DDBJ whole genome shotgun (WGS) entry which is preliminary data.</text>
</comment>
<dbReference type="InterPro" id="IPR053714">
    <property type="entry name" value="Iso_Racemase_Enz_sf"/>
</dbReference>
<evidence type="ECO:0000256" key="7">
    <source>
        <dbReference type="SAM" id="MobiDB-lite"/>
    </source>
</evidence>
<dbReference type="EC" id="5.1.99.5" evidence="3"/>
<dbReference type="AlphaFoldDB" id="A0A558J9H3"/>
<gene>
    <name evidence="8" type="ORF">FQP89_12280</name>
</gene>
<dbReference type="GO" id="GO:0047661">
    <property type="term" value="F:amino-acid racemase activity"/>
    <property type="evidence" value="ECO:0007669"/>
    <property type="project" value="InterPro"/>
</dbReference>
<evidence type="ECO:0000256" key="1">
    <source>
        <dbReference type="ARBA" id="ARBA00038414"/>
    </source>
</evidence>
<protein>
    <recommendedName>
        <fullName evidence="4">Hydantoin racemase</fullName>
        <ecNumber evidence="3">5.1.99.5</ecNumber>
    </recommendedName>
</protein>
<comment type="catalytic activity">
    <reaction evidence="2">
        <text>a D-5-monosubstituted hydantoin = a L-5-monosubstituted hydantoin</text>
        <dbReference type="Rhea" id="RHEA:46624"/>
        <dbReference type="ChEBI" id="CHEBI:86339"/>
        <dbReference type="ChEBI" id="CHEBI:86340"/>
        <dbReference type="EC" id="5.1.99.5"/>
    </reaction>
</comment>
<evidence type="ECO:0000313" key="8">
    <source>
        <dbReference type="EMBL" id="TVU90290.1"/>
    </source>
</evidence>
<feature type="region of interest" description="Disordered" evidence="7">
    <location>
        <begin position="20"/>
        <end position="43"/>
    </location>
</feature>
<evidence type="ECO:0000256" key="4">
    <source>
        <dbReference type="ARBA" id="ARBA00067972"/>
    </source>
</evidence>
<comment type="catalytic activity">
    <reaction evidence="5">
        <text>D-5-benzylhydantoin = L-5-benzylhydantoin</text>
        <dbReference type="Rhea" id="RHEA:83991"/>
        <dbReference type="ChEBI" id="CHEBI:176864"/>
        <dbReference type="ChEBI" id="CHEBI:233540"/>
    </reaction>
</comment>
<dbReference type="PANTHER" id="PTHR28047">
    <property type="entry name" value="PROTEIN DCG1"/>
    <property type="match status" value="1"/>
</dbReference>
<dbReference type="EMBL" id="VNFE01000003">
    <property type="protein sequence ID" value="TVU90290.1"/>
    <property type="molecule type" value="Genomic_DNA"/>
</dbReference>
<comment type="catalytic activity">
    <reaction evidence="6">
        <text>D-5-isobutylhydantoin = L-5-isobutylhydantoin</text>
        <dbReference type="Rhea" id="RHEA:84231"/>
        <dbReference type="ChEBI" id="CHEBI:233609"/>
        <dbReference type="ChEBI" id="CHEBI:233610"/>
    </reaction>
</comment>
<dbReference type="Proteomes" id="UP000317288">
    <property type="component" value="Unassembled WGS sequence"/>
</dbReference>
<sequence>MLNVHIRIINPNTTASMTAAMGQAAQQQAGPGTTVSASQPDAGPVSIESHFDEAISAVGVAEEVLKGEREGGIDAYVVACFGDPGLLAARELTRAPVIGIAEAAFHLATLVSTRFSIVTTLGRTGIIAEHLLQQYGFSHHCRRIRAAEIPVLDLEHHPEAAFTRIVEECCRARDEDGIGAIVLGCGGMANLTQEISREVGLPVVEGVSAALKLAESLVGLGLYTSKHGDLAYPRPKAFTGKFAGLTDLALPLKPSTL</sequence>
<dbReference type="Pfam" id="PF01177">
    <property type="entry name" value="Asp_Glu_race"/>
    <property type="match status" value="1"/>
</dbReference>
<dbReference type="InterPro" id="IPR015942">
    <property type="entry name" value="Asp/Glu/hydantoin_racemase"/>
</dbReference>
<evidence type="ECO:0000256" key="3">
    <source>
        <dbReference type="ARBA" id="ARBA00066406"/>
    </source>
</evidence>
<dbReference type="Gene3D" id="3.40.50.12500">
    <property type="match status" value="1"/>
</dbReference>
<reference evidence="8 9" key="1">
    <citation type="submission" date="2019-07" db="EMBL/GenBank/DDBJ databases">
        <title>Diversity of Bacteria from Kongsfjorden, Arctic.</title>
        <authorList>
            <person name="Yu Y."/>
        </authorList>
    </citation>
    <scope>NUCLEOTIDE SEQUENCE [LARGE SCALE GENOMIC DNA]</scope>
    <source>
        <strain evidence="8 9">SM1922</strain>
    </source>
</reference>
<evidence type="ECO:0000256" key="2">
    <source>
        <dbReference type="ARBA" id="ARBA00051635"/>
    </source>
</evidence>